<proteinExistence type="predicted"/>
<name>A0A0D7B9Y4_9AGAR</name>
<keyword evidence="3" id="KW-0539">Nucleus</keyword>
<dbReference type="Pfam" id="PF00505">
    <property type="entry name" value="HMG_box"/>
    <property type="match status" value="1"/>
</dbReference>
<dbReference type="Proteomes" id="UP000054007">
    <property type="component" value="Unassembled WGS sequence"/>
</dbReference>
<keyword evidence="7" id="KW-1185">Reference proteome</keyword>
<evidence type="ECO:0000256" key="2">
    <source>
        <dbReference type="ARBA" id="ARBA00023163"/>
    </source>
</evidence>
<dbReference type="AlphaFoldDB" id="A0A0D7B9Y4"/>
<protein>
    <recommendedName>
        <fullName evidence="5">HMG box domain-containing protein</fullName>
    </recommendedName>
</protein>
<feature type="compositionally biased region" description="Polar residues" evidence="4">
    <location>
        <begin position="148"/>
        <end position="157"/>
    </location>
</feature>
<keyword evidence="2" id="KW-0804">Transcription</keyword>
<evidence type="ECO:0000256" key="4">
    <source>
        <dbReference type="SAM" id="MobiDB-lite"/>
    </source>
</evidence>
<feature type="compositionally biased region" description="Low complexity" evidence="4">
    <location>
        <begin position="45"/>
        <end position="54"/>
    </location>
</feature>
<feature type="DNA-binding region" description="HMG box" evidence="3">
    <location>
        <begin position="107"/>
        <end position="186"/>
    </location>
</feature>
<feature type="region of interest" description="Disordered" evidence="4">
    <location>
        <begin position="433"/>
        <end position="499"/>
    </location>
</feature>
<feature type="compositionally biased region" description="Basic and acidic residues" evidence="4">
    <location>
        <begin position="172"/>
        <end position="181"/>
    </location>
</feature>
<dbReference type="GO" id="GO:0000978">
    <property type="term" value="F:RNA polymerase II cis-regulatory region sequence-specific DNA binding"/>
    <property type="evidence" value="ECO:0007669"/>
    <property type="project" value="TreeGrafter"/>
</dbReference>
<reference evidence="6 7" key="1">
    <citation type="journal article" date="2015" name="Fungal Genet. Biol.">
        <title>Evolution of novel wood decay mechanisms in Agaricales revealed by the genome sequences of Fistulina hepatica and Cylindrobasidium torrendii.</title>
        <authorList>
            <person name="Floudas D."/>
            <person name="Held B.W."/>
            <person name="Riley R."/>
            <person name="Nagy L.G."/>
            <person name="Koehler G."/>
            <person name="Ransdell A.S."/>
            <person name="Younus H."/>
            <person name="Chow J."/>
            <person name="Chiniquy J."/>
            <person name="Lipzen A."/>
            <person name="Tritt A."/>
            <person name="Sun H."/>
            <person name="Haridas S."/>
            <person name="LaButti K."/>
            <person name="Ohm R.A."/>
            <person name="Kues U."/>
            <person name="Blanchette R.A."/>
            <person name="Grigoriev I.V."/>
            <person name="Minto R.E."/>
            <person name="Hibbett D.S."/>
        </authorList>
    </citation>
    <scope>NUCLEOTIDE SEQUENCE [LARGE SCALE GENOMIC DNA]</scope>
    <source>
        <strain evidence="6 7">FP15055 ss-10</strain>
    </source>
</reference>
<evidence type="ECO:0000256" key="1">
    <source>
        <dbReference type="ARBA" id="ARBA00023125"/>
    </source>
</evidence>
<feature type="compositionally biased region" description="Basic and acidic residues" evidence="4">
    <location>
        <begin position="94"/>
        <end position="106"/>
    </location>
</feature>
<sequence>MPALRTRDTQPRALEVTPAIASSVAIVAPTPRAFTFPIAHNLADSPYSSPSSSPFEPENYASSSSSSNSSIRTLSPPALDLVGHRQRLSTSLEDAERRPRKGDEDYIKRPENAFMLFRRKCVEDHHAAQDEAKASTAGPVKKKRQADLSKTISQKWKSLTEDQRTHWDELAKQKKREHAEQHPGYVYRPERRNSARASSKKGKAKKGEMDLEGTNCISFVMPMGVPRNHGRSASAPTPPPTYQAIQVPNVYSTPSCPSSPSLGPLISQFSSRPGESIMTFDYHPPAKDNVAPPPPFSDHEAVRRRHEGNPIVITDVSSQLAPLTVSPDSLFLPNQFPPPPSPTLAPTFPPHSDSQYTPLTNSLASAYAQLSEHGFIDAQTQAEIDGQMQMQEFGDYNPYGWEATTLWPTGSDMMVNEDFDINAIQPVSIDLKSQDGAASSGSDFGHDYMAQDYPPSQGYLPNPYQVNNSLYPDDSSPYDVPSYDNSQLQYDEMMPPHGY</sequence>
<feature type="region of interest" description="Disordered" evidence="4">
    <location>
        <begin position="43"/>
        <end position="106"/>
    </location>
</feature>
<dbReference type="PANTHER" id="PTHR10270:SF161">
    <property type="entry name" value="SEX-DETERMINING REGION Y PROTEIN"/>
    <property type="match status" value="1"/>
</dbReference>
<evidence type="ECO:0000313" key="6">
    <source>
        <dbReference type="EMBL" id="KIY67322.1"/>
    </source>
</evidence>
<feature type="domain" description="HMG box" evidence="5">
    <location>
        <begin position="107"/>
        <end position="186"/>
    </location>
</feature>
<feature type="compositionally biased region" description="Low complexity" evidence="4">
    <location>
        <begin position="471"/>
        <end position="484"/>
    </location>
</feature>
<gene>
    <name evidence="6" type="ORF">CYLTODRAFT_397357</name>
</gene>
<accession>A0A0D7B9Y4</accession>
<dbReference type="InterPro" id="IPR009071">
    <property type="entry name" value="HMG_box_dom"/>
</dbReference>
<dbReference type="PANTHER" id="PTHR10270">
    <property type="entry name" value="SOX TRANSCRIPTION FACTOR"/>
    <property type="match status" value="1"/>
</dbReference>
<evidence type="ECO:0000313" key="7">
    <source>
        <dbReference type="Proteomes" id="UP000054007"/>
    </source>
</evidence>
<dbReference type="STRING" id="1314674.A0A0D7B9Y4"/>
<evidence type="ECO:0000259" key="5">
    <source>
        <dbReference type="PROSITE" id="PS50118"/>
    </source>
</evidence>
<organism evidence="6 7">
    <name type="scientific">Cylindrobasidium torrendii FP15055 ss-10</name>
    <dbReference type="NCBI Taxonomy" id="1314674"/>
    <lineage>
        <taxon>Eukaryota</taxon>
        <taxon>Fungi</taxon>
        <taxon>Dikarya</taxon>
        <taxon>Basidiomycota</taxon>
        <taxon>Agaricomycotina</taxon>
        <taxon>Agaricomycetes</taxon>
        <taxon>Agaricomycetidae</taxon>
        <taxon>Agaricales</taxon>
        <taxon>Marasmiineae</taxon>
        <taxon>Physalacriaceae</taxon>
        <taxon>Cylindrobasidium</taxon>
    </lineage>
</organism>
<dbReference type="SUPFAM" id="SSF47095">
    <property type="entry name" value="HMG-box"/>
    <property type="match status" value="1"/>
</dbReference>
<dbReference type="InterPro" id="IPR050140">
    <property type="entry name" value="SRY-related_HMG-box_TF-like"/>
</dbReference>
<dbReference type="GO" id="GO:0001228">
    <property type="term" value="F:DNA-binding transcription activator activity, RNA polymerase II-specific"/>
    <property type="evidence" value="ECO:0007669"/>
    <property type="project" value="TreeGrafter"/>
</dbReference>
<keyword evidence="1 3" id="KW-0238">DNA-binding</keyword>
<dbReference type="SMART" id="SM00398">
    <property type="entry name" value="HMG"/>
    <property type="match status" value="1"/>
</dbReference>
<dbReference type="CDD" id="cd01389">
    <property type="entry name" value="HMG-box_ROX1-like"/>
    <property type="match status" value="1"/>
</dbReference>
<feature type="region of interest" description="Disordered" evidence="4">
    <location>
        <begin position="128"/>
        <end position="157"/>
    </location>
</feature>
<dbReference type="GO" id="GO:0030154">
    <property type="term" value="P:cell differentiation"/>
    <property type="evidence" value="ECO:0007669"/>
    <property type="project" value="TreeGrafter"/>
</dbReference>
<feature type="region of interest" description="Disordered" evidence="4">
    <location>
        <begin position="172"/>
        <end position="208"/>
    </location>
</feature>
<dbReference type="PROSITE" id="PS50118">
    <property type="entry name" value="HMG_BOX_2"/>
    <property type="match status" value="1"/>
</dbReference>
<dbReference type="OrthoDB" id="6247875at2759"/>
<dbReference type="InterPro" id="IPR036910">
    <property type="entry name" value="HMG_box_dom_sf"/>
</dbReference>
<dbReference type="Gene3D" id="1.10.30.10">
    <property type="entry name" value="High mobility group box domain"/>
    <property type="match status" value="1"/>
</dbReference>
<dbReference type="EMBL" id="KN880529">
    <property type="protein sequence ID" value="KIY67322.1"/>
    <property type="molecule type" value="Genomic_DNA"/>
</dbReference>
<dbReference type="GO" id="GO:0005634">
    <property type="term" value="C:nucleus"/>
    <property type="evidence" value="ECO:0007669"/>
    <property type="project" value="UniProtKB-UniRule"/>
</dbReference>
<evidence type="ECO:0000256" key="3">
    <source>
        <dbReference type="PROSITE-ProRule" id="PRU00267"/>
    </source>
</evidence>